<dbReference type="RefSeq" id="WP_307249073.1">
    <property type="nucleotide sequence ID" value="NZ_JAUSQZ010000001.1"/>
</dbReference>
<feature type="domain" description="TIR" evidence="1">
    <location>
        <begin position="6"/>
        <end position="105"/>
    </location>
</feature>
<dbReference type="Gene3D" id="3.40.50.10140">
    <property type="entry name" value="Toll/interleukin-1 receptor homology (TIR) domain"/>
    <property type="match status" value="1"/>
</dbReference>
<name>A0ABT9PCF4_9ACTN</name>
<dbReference type="InterPro" id="IPR000157">
    <property type="entry name" value="TIR_dom"/>
</dbReference>
<comment type="caution">
    <text evidence="2">The sequence shown here is derived from an EMBL/GenBank/DDBJ whole genome shotgun (WGS) entry which is preliminary data.</text>
</comment>
<proteinExistence type="predicted"/>
<dbReference type="Pfam" id="PF13676">
    <property type="entry name" value="TIR_2"/>
    <property type="match status" value="1"/>
</dbReference>
<accession>A0ABT9PCF4</accession>
<dbReference type="InterPro" id="IPR035897">
    <property type="entry name" value="Toll_tir_struct_dom_sf"/>
</dbReference>
<reference evidence="2 3" key="1">
    <citation type="submission" date="2023-07" db="EMBL/GenBank/DDBJ databases">
        <title>Sequencing the genomes of 1000 actinobacteria strains.</title>
        <authorList>
            <person name="Klenk H.-P."/>
        </authorList>
    </citation>
    <scope>NUCLEOTIDE SEQUENCE [LARGE SCALE GENOMIC DNA]</scope>
    <source>
        <strain evidence="2 3">DSM 44388</strain>
    </source>
</reference>
<dbReference type="EMBL" id="JAUSQZ010000001">
    <property type="protein sequence ID" value="MDP9830162.1"/>
    <property type="molecule type" value="Genomic_DNA"/>
</dbReference>
<dbReference type="Proteomes" id="UP001235712">
    <property type="component" value="Unassembled WGS sequence"/>
</dbReference>
<gene>
    <name evidence="2" type="ORF">J2S57_005911</name>
</gene>
<evidence type="ECO:0000259" key="1">
    <source>
        <dbReference type="Pfam" id="PF13676"/>
    </source>
</evidence>
<evidence type="ECO:0000313" key="3">
    <source>
        <dbReference type="Proteomes" id="UP001235712"/>
    </source>
</evidence>
<evidence type="ECO:0000313" key="2">
    <source>
        <dbReference type="EMBL" id="MDP9830162.1"/>
    </source>
</evidence>
<protein>
    <recommendedName>
        <fullName evidence="1">TIR domain-containing protein</fullName>
    </recommendedName>
</protein>
<organism evidence="2 3">
    <name type="scientific">Kineosporia succinea</name>
    <dbReference type="NCBI Taxonomy" id="84632"/>
    <lineage>
        <taxon>Bacteria</taxon>
        <taxon>Bacillati</taxon>
        <taxon>Actinomycetota</taxon>
        <taxon>Actinomycetes</taxon>
        <taxon>Kineosporiales</taxon>
        <taxon>Kineosporiaceae</taxon>
        <taxon>Kineosporia</taxon>
    </lineage>
</organism>
<keyword evidence="3" id="KW-1185">Reference proteome</keyword>
<sequence length="404" mass="45031">MRFRLFLSHSTAQPDRTRLARIAQDIETQSDGKMKVLWDGGQISGGDDWRARIVDLLHACDGAAILLDEPALDSKWVLAESTFLLLARCRDKDFLTVPVRLAPAEVVQRRLGDPDWAPVPLLHKQMVPATFDDLAVTVVKAFEEAAARGPGHSPIEMLADQISRHLEQAPPQALRALAERLGDEVPYGNQADHVRAALVLARAMIRAPDLVRARDMLRPFGPSFDSQYAEPILERLKSLPIEPHSAATLLAGLPEGSGHSLLQTGKASFTVRLYLDCAYLPDTPVKVLMLQALHANLATLRQEIIREARGTLYLRFEKMLGRSMTETEVEEHLRRMPLYVCTPPIDADVIAELSGLFPRMGFILHHPQHEECVPPAGVRRILPPLDAERENQIYDDYVQAMASI</sequence>
<dbReference type="SUPFAM" id="SSF52200">
    <property type="entry name" value="Toll/Interleukin receptor TIR domain"/>
    <property type="match status" value="1"/>
</dbReference>